<dbReference type="GO" id="GO:0016746">
    <property type="term" value="F:acyltransferase activity"/>
    <property type="evidence" value="ECO:0007669"/>
    <property type="project" value="UniProtKB-KW"/>
</dbReference>
<dbReference type="PANTHER" id="PTHR23416">
    <property type="entry name" value="SIALIC ACID SYNTHASE-RELATED"/>
    <property type="match status" value="1"/>
</dbReference>
<dbReference type="CDD" id="cd04647">
    <property type="entry name" value="LbH_MAT_like"/>
    <property type="match status" value="1"/>
</dbReference>
<keyword evidence="1" id="KW-0808">Transferase</keyword>
<dbReference type="EMBL" id="DVOD01000014">
    <property type="protein sequence ID" value="HIU91867.1"/>
    <property type="molecule type" value="Genomic_DNA"/>
</dbReference>
<dbReference type="AlphaFoldDB" id="A0A9D1MZ56"/>
<reference evidence="1" key="2">
    <citation type="journal article" date="2021" name="PeerJ">
        <title>Extensive microbial diversity within the chicken gut microbiome revealed by metagenomics and culture.</title>
        <authorList>
            <person name="Gilroy R."/>
            <person name="Ravi A."/>
            <person name="Getino M."/>
            <person name="Pursley I."/>
            <person name="Horton D.L."/>
            <person name="Alikhan N.F."/>
            <person name="Baker D."/>
            <person name="Gharbi K."/>
            <person name="Hall N."/>
            <person name="Watson M."/>
            <person name="Adriaenssens E.M."/>
            <person name="Foster-Nyarko E."/>
            <person name="Jarju S."/>
            <person name="Secka A."/>
            <person name="Antonio M."/>
            <person name="Oren A."/>
            <person name="Chaudhuri R.R."/>
            <person name="La Ragione R."/>
            <person name="Hildebrand F."/>
            <person name="Pallen M.J."/>
        </authorList>
    </citation>
    <scope>NUCLEOTIDE SEQUENCE</scope>
    <source>
        <strain evidence="1">CHK154-7741</strain>
    </source>
</reference>
<dbReference type="Gene3D" id="2.160.10.10">
    <property type="entry name" value="Hexapeptide repeat proteins"/>
    <property type="match status" value="1"/>
</dbReference>
<gene>
    <name evidence="1" type="ORF">IAD26_01890</name>
</gene>
<sequence length="170" mass="19213">MEQENQNKLIERARAIGVNIGKECRLSHSIHWGSEPFLITIGNHVAISYKVDFITHDGGTWVFRHLPQYKSTMKFGRIKIEDNCFIGADTTILPGVTIGKNCVIGAKSVVTKSLKPNGVYAGNPAKFICSIKEYVNKCVENNKRYNKNHIKSNDRKTRILSLMEGYEDIK</sequence>
<proteinExistence type="predicted"/>
<dbReference type="Pfam" id="PF00132">
    <property type="entry name" value="Hexapep"/>
    <property type="match status" value="1"/>
</dbReference>
<dbReference type="InterPro" id="IPR001451">
    <property type="entry name" value="Hexapep"/>
</dbReference>
<evidence type="ECO:0000313" key="1">
    <source>
        <dbReference type="EMBL" id="HIU91867.1"/>
    </source>
</evidence>
<name>A0A9D1MZ56_9CLOT</name>
<dbReference type="SUPFAM" id="SSF51161">
    <property type="entry name" value="Trimeric LpxA-like enzymes"/>
    <property type="match status" value="1"/>
</dbReference>
<keyword evidence="1" id="KW-0012">Acyltransferase</keyword>
<reference evidence="1" key="1">
    <citation type="submission" date="2020-10" db="EMBL/GenBank/DDBJ databases">
        <authorList>
            <person name="Gilroy R."/>
        </authorList>
    </citation>
    <scope>NUCLEOTIDE SEQUENCE</scope>
    <source>
        <strain evidence="1">CHK154-7741</strain>
    </source>
</reference>
<comment type="caution">
    <text evidence="1">The sequence shown here is derived from an EMBL/GenBank/DDBJ whole genome shotgun (WGS) entry which is preliminary data.</text>
</comment>
<protein>
    <submittedName>
        <fullName evidence="1">Acyltransferase</fullName>
    </submittedName>
</protein>
<dbReference type="Proteomes" id="UP000886748">
    <property type="component" value="Unassembled WGS sequence"/>
</dbReference>
<organism evidence="1 2">
    <name type="scientific">Candidatus Limenecus avicola</name>
    <dbReference type="NCBI Taxonomy" id="2840847"/>
    <lineage>
        <taxon>Bacteria</taxon>
        <taxon>Bacillati</taxon>
        <taxon>Bacillota</taxon>
        <taxon>Clostridia</taxon>
        <taxon>Eubacteriales</taxon>
        <taxon>Clostridiaceae</taxon>
        <taxon>Clostridiaceae incertae sedis</taxon>
        <taxon>Candidatus Limenecus</taxon>
    </lineage>
</organism>
<accession>A0A9D1MZ56</accession>
<dbReference type="InterPro" id="IPR051159">
    <property type="entry name" value="Hexapeptide_acetyltransf"/>
</dbReference>
<dbReference type="InterPro" id="IPR011004">
    <property type="entry name" value="Trimer_LpxA-like_sf"/>
</dbReference>
<evidence type="ECO:0000313" key="2">
    <source>
        <dbReference type="Proteomes" id="UP000886748"/>
    </source>
</evidence>